<protein>
    <submittedName>
        <fullName evidence="2">Uncharacterized protein</fullName>
    </submittedName>
</protein>
<dbReference type="Proteomes" id="UP000321570">
    <property type="component" value="Unassembled WGS sequence"/>
</dbReference>
<feature type="region of interest" description="Disordered" evidence="1">
    <location>
        <begin position="1"/>
        <end position="24"/>
    </location>
</feature>
<evidence type="ECO:0000313" key="3">
    <source>
        <dbReference type="Proteomes" id="UP000321570"/>
    </source>
</evidence>
<evidence type="ECO:0000313" key="2">
    <source>
        <dbReference type="EMBL" id="VUZ43515.1"/>
    </source>
</evidence>
<proteinExistence type="predicted"/>
<organism evidence="2 3">
    <name type="scientific">Hymenolepis diminuta</name>
    <name type="common">Rat tapeworm</name>
    <dbReference type="NCBI Taxonomy" id="6216"/>
    <lineage>
        <taxon>Eukaryota</taxon>
        <taxon>Metazoa</taxon>
        <taxon>Spiralia</taxon>
        <taxon>Lophotrochozoa</taxon>
        <taxon>Platyhelminthes</taxon>
        <taxon>Cestoda</taxon>
        <taxon>Eucestoda</taxon>
        <taxon>Cyclophyllidea</taxon>
        <taxon>Hymenolepididae</taxon>
        <taxon>Hymenolepis</taxon>
    </lineage>
</organism>
<keyword evidence="3" id="KW-1185">Reference proteome</keyword>
<gene>
    <name evidence="2" type="ORF">WMSIL1_LOCUS3841</name>
</gene>
<feature type="region of interest" description="Disordered" evidence="1">
    <location>
        <begin position="43"/>
        <end position="80"/>
    </location>
</feature>
<evidence type="ECO:0000256" key="1">
    <source>
        <dbReference type="SAM" id="MobiDB-lite"/>
    </source>
</evidence>
<feature type="compositionally biased region" description="Basic and acidic residues" evidence="1">
    <location>
        <begin position="301"/>
        <end position="317"/>
    </location>
</feature>
<accession>A0A564Y895</accession>
<reference evidence="2 3" key="1">
    <citation type="submission" date="2019-07" db="EMBL/GenBank/DDBJ databases">
        <authorList>
            <person name="Jastrzebski P J."/>
            <person name="Paukszto L."/>
            <person name="Jastrzebski P J."/>
        </authorList>
    </citation>
    <scope>NUCLEOTIDE SEQUENCE [LARGE SCALE GENOMIC DNA]</scope>
    <source>
        <strain evidence="2 3">WMS-il1</strain>
    </source>
</reference>
<name>A0A564Y895_HYMDI</name>
<feature type="region of interest" description="Disordered" evidence="1">
    <location>
        <begin position="215"/>
        <end position="325"/>
    </location>
</feature>
<feature type="compositionally biased region" description="Basic residues" evidence="1">
    <location>
        <begin position="55"/>
        <end position="64"/>
    </location>
</feature>
<feature type="compositionally biased region" description="Polar residues" evidence="1">
    <location>
        <begin position="238"/>
        <end position="252"/>
    </location>
</feature>
<sequence>MSETAVSHEQTFEGKTTDNVNDSLQIDAPKEVIVNSAEIEVYENPEKSESSYSVCKRRKRRRKRPTTDSLEMAEKGDNTTSEVELVQGGFHSAFHGVVYDEEGNPKEITLRQNNMSQVNRKRQKRLGTCTSKINTEIEPRTAIIMPAKRGRYSTTSSTSNQEKPKVKNLQVRIHKYENTYDNVVKYWYSTLDWIDKAAIELRQTGKDEEYYEDGQIEEDEHDYNENADATERAREQATDGNLNEAYQKSENTTGDEDFQRTNKETNAESLTEVKENDDTQGNITILNDEERSSADNQQTDTVKEHANRNDCPEEKATKSPTKMLV</sequence>
<feature type="compositionally biased region" description="Basic and acidic residues" evidence="1">
    <location>
        <begin position="257"/>
        <end position="277"/>
    </location>
</feature>
<dbReference type="EMBL" id="CABIJS010000111">
    <property type="protein sequence ID" value="VUZ43515.1"/>
    <property type="molecule type" value="Genomic_DNA"/>
</dbReference>
<dbReference type="AlphaFoldDB" id="A0A564Y895"/>